<dbReference type="Proteomes" id="UP000554482">
    <property type="component" value="Unassembled WGS sequence"/>
</dbReference>
<feature type="compositionally biased region" description="Basic and acidic residues" evidence="1">
    <location>
        <begin position="94"/>
        <end position="107"/>
    </location>
</feature>
<feature type="non-terminal residue" evidence="2">
    <location>
        <position position="107"/>
    </location>
</feature>
<feature type="compositionally biased region" description="Acidic residues" evidence="1">
    <location>
        <begin position="57"/>
        <end position="78"/>
    </location>
</feature>
<evidence type="ECO:0000313" key="3">
    <source>
        <dbReference type="Proteomes" id="UP000554482"/>
    </source>
</evidence>
<gene>
    <name evidence="2" type="ORF">FRX31_030017</name>
</gene>
<accession>A0A7J6V5X2</accession>
<feature type="region of interest" description="Disordered" evidence="1">
    <location>
        <begin position="1"/>
        <end position="107"/>
    </location>
</feature>
<dbReference type="EMBL" id="JABWDY010037495">
    <property type="protein sequence ID" value="KAF5180396.1"/>
    <property type="molecule type" value="Genomic_DNA"/>
</dbReference>
<comment type="caution">
    <text evidence="2">The sequence shown here is derived from an EMBL/GenBank/DDBJ whole genome shotgun (WGS) entry which is preliminary data.</text>
</comment>
<keyword evidence="3" id="KW-1185">Reference proteome</keyword>
<proteinExistence type="predicted"/>
<protein>
    <submittedName>
        <fullName evidence="2">Uncharacterized protein</fullName>
    </submittedName>
</protein>
<organism evidence="2 3">
    <name type="scientific">Thalictrum thalictroides</name>
    <name type="common">Rue-anemone</name>
    <name type="synonym">Anemone thalictroides</name>
    <dbReference type="NCBI Taxonomy" id="46969"/>
    <lineage>
        <taxon>Eukaryota</taxon>
        <taxon>Viridiplantae</taxon>
        <taxon>Streptophyta</taxon>
        <taxon>Embryophyta</taxon>
        <taxon>Tracheophyta</taxon>
        <taxon>Spermatophyta</taxon>
        <taxon>Magnoliopsida</taxon>
        <taxon>Ranunculales</taxon>
        <taxon>Ranunculaceae</taxon>
        <taxon>Thalictroideae</taxon>
        <taxon>Thalictrum</taxon>
    </lineage>
</organism>
<name>A0A7J6V5X2_THATH</name>
<dbReference type="AlphaFoldDB" id="A0A7J6V5X2"/>
<sequence length="107" mass="12569">MARMKNTMFNKDTGKWVDTKKRKTQFGNASARKRKELCLLPNDPIPENSDNRKSVDGEQEYDEQDNDVMDEQVQEDEEHANNGRGARRKKGRERTRIGQLEDDREEN</sequence>
<evidence type="ECO:0000256" key="1">
    <source>
        <dbReference type="SAM" id="MobiDB-lite"/>
    </source>
</evidence>
<evidence type="ECO:0000313" key="2">
    <source>
        <dbReference type="EMBL" id="KAF5180396.1"/>
    </source>
</evidence>
<reference evidence="2 3" key="1">
    <citation type="submission" date="2020-06" db="EMBL/GenBank/DDBJ databases">
        <title>Transcriptomic and genomic resources for Thalictrum thalictroides and T. hernandezii: Facilitating candidate gene discovery in an emerging model plant lineage.</title>
        <authorList>
            <person name="Arias T."/>
            <person name="Riano-Pachon D.M."/>
            <person name="Di Stilio V.S."/>
        </authorList>
    </citation>
    <scope>NUCLEOTIDE SEQUENCE [LARGE SCALE GENOMIC DNA]</scope>
    <source>
        <strain evidence="3">cv. WT478/WT964</strain>
        <tissue evidence="2">Leaves</tissue>
    </source>
</reference>
<dbReference type="OrthoDB" id="1846117at2759"/>